<dbReference type="EMBL" id="GEBQ01026152">
    <property type="protein sequence ID" value="JAT13825.1"/>
    <property type="molecule type" value="Transcribed_RNA"/>
</dbReference>
<reference evidence="2" key="1">
    <citation type="submission" date="2015-11" db="EMBL/GenBank/DDBJ databases">
        <title>De novo transcriptome assembly of four potential Pierce s Disease insect vectors from Arizona vineyards.</title>
        <authorList>
            <person name="Tassone E.E."/>
        </authorList>
    </citation>
    <scope>NUCLEOTIDE SEQUENCE</scope>
</reference>
<gene>
    <name evidence="2" type="ORF">g.3097</name>
</gene>
<dbReference type="PANTHER" id="PTHR46599:SF3">
    <property type="entry name" value="PIGGYBAC TRANSPOSABLE ELEMENT-DERIVED PROTEIN 4"/>
    <property type="match status" value="1"/>
</dbReference>
<protein>
    <recommendedName>
        <fullName evidence="1">PiggyBac transposable element-derived protein domain-containing protein</fullName>
    </recommendedName>
</protein>
<name>A0A1B6KQW3_9HEMI</name>
<evidence type="ECO:0000313" key="2">
    <source>
        <dbReference type="EMBL" id="JAT13825.1"/>
    </source>
</evidence>
<dbReference type="PANTHER" id="PTHR46599">
    <property type="entry name" value="PIGGYBAC TRANSPOSABLE ELEMENT-DERIVED PROTEIN 4"/>
    <property type="match status" value="1"/>
</dbReference>
<organism evidence="2">
    <name type="scientific">Graphocephala atropunctata</name>
    <dbReference type="NCBI Taxonomy" id="36148"/>
    <lineage>
        <taxon>Eukaryota</taxon>
        <taxon>Metazoa</taxon>
        <taxon>Ecdysozoa</taxon>
        <taxon>Arthropoda</taxon>
        <taxon>Hexapoda</taxon>
        <taxon>Insecta</taxon>
        <taxon>Pterygota</taxon>
        <taxon>Neoptera</taxon>
        <taxon>Paraneoptera</taxon>
        <taxon>Hemiptera</taxon>
        <taxon>Auchenorrhyncha</taxon>
        <taxon>Membracoidea</taxon>
        <taxon>Cicadellidae</taxon>
        <taxon>Cicadellinae</taxon>
        <taxon>Cicadellini</taxon>
        <taxon>Graphocephala</taxon>
    </lineage>
</organism>
<feature type="non-terminal residue" evidence="2">
    <location>
        <position position="1"/>
    </location>
</feature>
<evidence type="ECO:0000259" key="1">
    <source>
        <dbReference type="Pfam" id="PF13843"/>
    </source>
</evidence>
<dbReference type="Pfam" id="PF13843">
    <property type="entry name" value="DDE_Tnp_1_7"/>
    <property type="match status" value="1"/>
</dbReference>
<feature type="domain" description="PiggyBac transposable element-derived protein" evidence="1">
    <location>
        <begin position="14"/>
        <end position="173"/>
    </location>
</feature>
<sequence>IEKMKRANKLAPSSRFRSWRNVTVTELKTYLAIMLTMGLCRRKNIKDYWSHGTHLMFHFMHQTMSLKRFEILSRMLHLTSRNGPPKGRPGHDPWEKIRPFLDVANAAFVRYFVPSQNLSIDESMIGMKNRCSFIKYMPNKRHARYGIKKFELVDAQSMYVVHIHCTVGRTLWRTDLAL</sequence>
<proteinExistence type="predicted"/>
<feature type="non-terminal residue" evidence="2">
    <location>
        <position position="178"/>
    </location>
</feature>
<dbReference type="InterPro" id="IPR029526">
    <property type="entry name" value="PGBD"/>
</dbReference>
<accession>A0A1B6KQW3</accession>
<dbReference type="AlphaFoldDB" id="A0A1B6KQW3"/>